<feature type="non-terminal residue" evidence="1">
    <location>
        <position position="1"/>
    </location>
</feature>
<dbReference type="AlphaFoldDB" id="A0A0F9DFR3"/>
<proteinExistence type="predicted"/>
<accession>A0A0F9DFR3</accession>
<sequence length="39" mass="4469">CEFENTKAVGRWHAVNVDTEMNKPDASYTERAGQYYTVS</sequence>
<gene>
    <name evidence="1" type="ORF">LCGC14_2493880</name>
</gene>
<name>A0A0F9DFR3_9ZZZZ</name>
<protein>
    <submittedName>
        <fullName evidence="1">Uncharacterized protein</fullName>
    </submittedName>
</protein>
<comment type="caution">
    <text evidence="1">The sequence shown here is derived from an EMBL/GenBank/DDBJ whole genome shotgun (WGS) entry which is preliminary data.</text>
</comment>
<evidence type="ECO:0000313" key="1">
    <source>
        <dbReference type="EMBL" id="KKL16611.1"/>
    </source>
</evidence>
<dbReference type="EMBL" id="LAZR01039594">
    <property type="protein sequence ID" value="KKL16611.1"/>
    <property type="molecule type" value="Genomic_DNA"/>
</dbReference>
<organism evidence="1">
    <name type="scientific">marine sediment metagenome</name>
    <dbReference type="NCBI Taxonomy" id="412755"/>
    <lineage>
        <taxon>unclassified sequences</taxon>
        <taxon>metagenomes</taxon>
        <taxon>ecological metagenomes</taxon>
    </lineage>
</organism>
<reference evidence="1" key="1">
    <citation type="journal article" date="2015" name="Nature">
        <title>Complex archaea that bridge the gap between prokaryotes and eukaryotes.</title>
        <authorList>
            <person name="Spang A."/>
            <person name="Saw J.H."/>
            <person name="Jorgensen S.L."/>
            <person name="Zaremba-Niedzwiedzka K."/>
            <person name="Martijn J."/>
            <person name="Lind A.E."/>
            <person name="van Eijk R."/>
            <person name="Schleper C."/>
            <person name="Guy L."/>
            <person name="Ettema T.J."/>
        </authorList>
    </citation>
    <scope>NUCLEOTIDE SEQUENCE</scope>
</reference>